<organism evidence="7 8">
    <name type="scientific">Moraxella pluranimalium</name>
    <dbReference type="NCBI Taxonomy" id="470453"/>
    <lineage>
        <taxon>Bacteria</taxon>
        <taxon>Pseudomonadati</taxon>
        <taxon>Pseudomonadota</taxon>
        <taxon>Gammaproteobacteria</taxon>
        <taxon>Moraxellales</taxon>
        <taxon>Moraxellaceae</taxon>
        <taxon>Moraxella</taxon>
    </lineage>
</organism>
<keyword evidence="2" id="KW-0121">Carboxypeptidase</keyword>
<sequence length="667" mass="73076">MRRKRVSAKREKSAQSSNKLVQGAKWLLAKIIAPKRQSATLMGGTQDVWRYHVIWFLIVLGAIYLAGSAVYRQVFDAQYLVEWGNEKTTRTRALTSTRGLIFDRNNKPLAANAPLYTISLDPVAYAERYYDLNKTLQTSKSDAVKERATKALEEMDLVKIAAVANFPLAKLQEAVALNHKLNYQADDIDDQIKQALPKGAGSRRLVLLNKVAPEIAAPLQALNIKNILNTERFDQRYYLQAEPNAQILGFMGRSQEDDSVVGRAGLEAQFNQYLTGSPGELIVLHDRYNMPINELSESKPQVKSQDLHLTIDSRLQYVLYKELEQVGRLQSARSSSGMVVDVKTGEVLAMGSWPSFNSNKLSDRDGANERNRPVMDVFEPGSVVKPFTVAAALESGKFSTNTIIDTNPGNLSVGGYTIRDGKNFGAITLARLIQRSSTVASAKIALALPNDAIVSMQQKFGLGQKTALNFPSEASGTLKVPSANELSRRATLSYGYGLEVTLAQLVQAYATLANNGVKQPLNLVKDIEKAKPERVISAAHAQEIVKMMELVTASGGTGAQAAINGYRVAGKTGTSRRANPKGGYYTDQHRAVFIGMAPASNPRFVVAILVEDPRKQSYAGQVSAPVFHNVMKEALRLYNVAYDKPLYAEAPKAQATAQDTPPTKKQP</sequence>
<dbReference type="GO" id="GO:0008658">
    <property type="term" value="F:penicillin binding"/>
    <property type="evidence" value="ECO:0007669"/>
    <property type="project" value="InterPro"/>
</dbReference>
<comment type="subcellular location">
    <subcellularLocation>
        <location evidence="1">Membrane</location>
    </subcellularLocation>
</comment>
<dbReference type="GO" id="GO:0005886">
    <property type="term" value="C:plasma membrane"/>
    <property type="evidence" value="ECO:0007669"/>
    <property type="project" value="TreeGrafter"/>
</dbReference>
<dbReference type="Pfam" id="PF00905">
    <property type="entry name" value="Transpeptidase"/>
    <property type="match status" value="1"/>
</dbReference>
<dbReference type="InterPro" id="IPR050515">
    <property type="entry name" value="Beta-lactam/transpept"/>
</dbReference>
<dbReference type="SUPFAM" id="SSF56601">
    <property type="entry name" value="beta-lactamase/transpeptidase-like"/>
    <property type="match status" value="1"/>
</dbReference>
<accession>A0A1T0CLG3</accession>
<keyword evidence="4" id="KW-0812">Transmembrane</keyword>
<protein>
    <submittedName>
        <fullName evidence="7">Peptidoglycan synthetase</fullName>
    </submittedName>
</protein>
<dbReference type="SUPFAM" id="SSF56519">
    <property type="entry name" value="Penicillin binding protein dimerisation domain"/>
    <property type="match status" value="1"/>
</dbReference>
<feature type="domain" description="Penicillin-binding protein transpeptidase" evidence="5">
    <location>
        <begin position="338"/>
        <end position="632"/>
    </location>
</feature>
<dbReference type="InterPro" id="IPR036138">
    <property type="entry name" value="PBP_dimer_sf"/>
</dbReference>
<dbReference type="Proteomes" id="UP000189800">
    <property type="component" value="Unassembled WGS sequence"/>
</dbReference>
<evidence type="ECO:0000259" key="6">
    <source>
        <dbReference type="Pfam" id="PF03717"/>
    </source>
</evidence>
<gene>
    <name evidence="7" type="ORF">B0680_08130</name>
</gene>
<comment type="caution">
    <text evidence="7">The sequence shown here is derived from an EMBL/GenBank/DDBJ whole genome shotgun (WGS) entry which is preliminary data.</text>
</comment>
<dbReference type="Gene3D" id="3.30.450.330">
    <property type="match status" value="1"/>
</dbReference>
<evidence type="ECO:0000256" key="1">
    <source>
        <dbReference type="ARBA" id="ARBA00004370"/>
    </source>
</evidence>
<feature type="domain" description="Penicillin-binding protein dimerisation" evidence="6">
    <location>
        <begin position="95"/>
        <end position="295"/>
    </location>
</feature>
<dbReference type="STRING" id="470453.B0680_08130"/>
<proteinExistence type="predicted"/>
<dbReference type="InterPro" id="IPR012338">
    <property type="entry name" value="Beta-lactam/transpept-like"/>
</dbReference>
<evidence type="ECO:0000313" key="7">
    <source>
        <dbReference type="EMBL" id="OOS23155.1"/>
    </source>
</evidence>
<evidence type="ECO:0000256" key="2">
    <source>
        <dbReference type="ARBA" id="ARBA00022645"/>
    </source>
</evidence>
<dbReference type="GO" id="GO:0071555">
    <property type="term" value="P:cell wall organization"/>
    <property type="evidence" value="ECO:0007669"/>
    <property type="project" value="TreeGrafter"/>
</dbReference>
<dbReference type="AlphaFoldDB" id="A0A1T0CLG3"/>
<keyword evidence="4" id="KW-1133">Transmembrane helix</keyword>
<dbReference type="PANTHER" id="PTHR30627:SF1">
    <property type="entry name" value="PEPTIDOGLYCAN D,D-TRANSPEPTIDASE FTSI"/>
    <property type="match status" value="1"/>
</dbReference>
<dbReference type="Gene3D" id="3.90.1310.10">
    <property type="entry name" value="Penicillin-binding protein 2a (Domain 2)"/>
    <property type="match status" value="1"/>
</dbReference>
<dbReference type="InterPro" id="IPR001460">
    <property type="entry name" value="PCN-bd_Tpept"/>
</dbReference>
<dbReference type="EMBL" id="MUYU01000019">
    <property type="protein sequence ID" value="OOS23155.1"/>
    <property type="molecule type" value="Genomic_DNA"/>
</dbReference>
<feature type="transmembrane region" description="Helical" evidence="4">
    <location>
        <begin position="51"/>
        <end position="71"/>
    </location>
</feature>
<dbReference type="InterPro" id="IPR005311">
    <property type="entry name" value="PBP_dimer"/>
</dbReference>
<name>A0A1T0CLG3_9GAMM</name>
<keyword evidence="3 4" id="KW-0472">Membrane</keyword>
<dbReference type="Pfam" id="PF03717">
    <property type="entry name" value="PBP_dimer"/>
    <property type="match status" value="1"/>
</dbReference>
<dbReference type="PANTHER" id="PTHR30627">
    <property type="entry name" value="PEPTIDOGLYCAN D,D-TRANSPEPTIDASE"/>
    <property type="match status" value="1"/>
</dbReference>
<evidence type="ECO:0000313" key="8">
    <source>
        <dbReference type="Proteomes" id="UP000189800"/>
    </source>
</evidence>
<keyword evidence="2" id="KW-0645">Protease</keyword>
<evidence type="ECO:0000259" key="5">
    <source>
        <dbReference type="Pfam" id="PF00905"/>
    </source>
</evidence>
<dbReference type="Gene3D" id="3.40.710.10">
    <property type="entry name" value="DD-peptidase/beta-lactamase superfamily"/>
    <property type="match status" value="1"/>
</dbReference>
<keyword evidence="8" id="KW-1185">Reference proteome</keyword>
<keyword evidence="2" id="KW-0378">Hydrolase</keyword>
<dbReference type="GO" id="GO:0004180">
    <property type="term" value="F:carboxypeptidase activity"/>
    <property type="evidence" value="ECO:0007669"/>
    <property type="project" value="UniProtKB-KW"/>
</dbReference>
<evidence type="ECO:0000256" key="3">
    <source>
        <dbReference type="ARBA" id="ARBA00023136"/>
    </source>
</evidence>
<reference evidence="7 8" key="1">
    <citation type="submission" date="2017-02" db="EMBL/GenBank/DDBJ databases">
        <title>Draft genome sequence of Moraxella pluranimalium CCUG 54913T type strain.</title>
        <authorList>
            <person name="Salva-Serra F."/>
            <person name="Engstrom-Jakobsson H."/>
            <person name="Thorell K."/>
            <person name="Jaen-Luchoro D."/>
            <person name="Gonzales-Siles L."/>
            <person name="Karlsson R."/>
            <person name="Yazdan S."/>
            <person name="Boulund F."/>
            <person name="Johnning A."/>
            <person name="Engstrand L."/>
            <person name="Kristiansson E."/>
            <person name="Moore E."/>
        </authorList>
    </citation>
    <scope>NUCLEOTIDE SEQUENCE [LARGE SCALE GENOMIC DNA]</scope>
    <source>
        <strain evidence="7 8">CCUG 54913</strain>
    </source>
</reference>
<evidence type="ECO:0000256" key="4">
    <source>
        <dbReference type="SAM" id="Phobius"/>
    </source>
</evidence>